<dbReference type="EMBL" id="AWSQ01000001">
    <property type="protein sequence ID" value="KFX71724.1"/>
    <property type="molecule type" value="Genomic_DNA"/>
</dbReference>
<gene>
    <name evidence="5" type="ORF">TMS3_0107325</name>
</gene>
<evidence type="ECO:0000256" key="2">
    <source>
        <dbReference type="ARBA" id="ARBA00023125"/>
    </source>
</evidence>
<evidence type="ECO:0000256" key="1">
    <source>
        <dbReference type="ARBA" id="ARBA00023015"/>
    </source>
</evidence>
<dbReference type="AlphaFoldDB" id="A0A0A1YRE2"/>
<dbReference type="GO" id="GO:0003677">
    <property type="term" value="F:DNA binding"/>
    <property type="evidence" value="ECO:0007669"/>
    <property type="project" value="UniProtKB-KW"/>
</dbReference>
<dbReference type="PANTHER" id="PTHR35790">
    <property type="entry name" value="HTH-TYPE TRANSCRIPTIONAL REGULATOR PCHR"/>
    <property type="match status" value="1"/>
</dbReference>
<evidence type="ECO:0000313" key="6">
    <source>
        <dbReference type="Proteomes" id="UP000030063"/>
    </source>
</evidence>
<dbReference type="Proteomes" id="UP000030063">
    <property type="component" value="Unassembled WGS sequence"/>
</dbReference>
<dbReference type="PRINTS" id="PR00598">
    <property type="entry name" value="HTHMARR"/>
</dbReference>
<proteinExistence type="predicted"/>
<dbReference type="InterPro" id="IPR052067">
    <property type="entry name" value="Metal_resp_HTH_trans_reg"/>
</dbReference>
<evidence type="ECO:0000313" key="5">
    <source>
        <dbReference type="EMBL" id="KFX71724.1"/>
    </source>
</evidence>
<reference evidence="5 6" key="1">
    <citation type="journal article" date="2014" name="Genome Announc.">
        <title>Draft Genome Sequence of Petroleum Oil-Degrading Marine Bacterium Pseudomonas taeanensis Strain MS-3, Isolated from a Crude Oil-Contaminated Seashore.</title>
        <authorList>
            <person name="Lee S.Y."/>
            <person name="Kim S.H."/>
            <person name="Lee D.G."/>
            <person name="Shin S."/>
            <person name="Yun S.H."/>
            <person name="Choi C.W."/>
            <person name="Chung Y.H."/>
            <person name="Choi J.S."/>
            <person name="Kahng H.Y."/>
            <person name="Kim S.I."/>
        </authorList>
    </citation>
    <scope>NUCLEOTIDE SEQUENCE [LARGE SCALE GENOMIC DNA]</scope>
    <source>
        <strain evidence="5 6">MS-3</strain>
    </source>
</reference>
<keyword evidence="3" id="KW-0804">Transcription</keyword>
<accession>A0A0A1YRE2</accession>
<dbReference type="Gene3D" id="1.10.10.10">
    <property type="entry name" value="Winged helix-like DNA-binding domain superfamily/Winged helix DNA-binding domain"/>
    <property type="match status" value="1"/>
</dbReference>
<dbReference type="InterPro" id="IPR036388">
    <property type="entry name" value="WH-like_DNA-bd_sf"/>
</dbReference>
<dbReference type="eggNOG" id="COG1846">
    <property type="taxonomic scope" value="Bacteria"/>
</dbReference>
<organism evidence="5 6">
    <name type="scientific">Pseudomonas taeanensis MS-3</name>
    <dbReference type="NCBI Taxonomy" id="1395571"/>
    <lineage>
        <taxon>Bacteria</taxon>
        <taxon>Pseudomonadati</taxon>
        <taxon>Pseudomonadota</taxon>
        <taxon>Gammaproteobacteria</taxon>
        <taxon>Pseudomonadales</taxon>
        <taxon>Pseudomonadaceae</taxon>
        <taxon>Pseudomonas</taxon>
    </lineage>
</organism>
<dbReference type="GO" id="GO:0003700">
    <property type="term" value="F:DNA-binding transcription factor activity"/>
    <property type="evidence" value="ECO:0007669"/>
    <property type="project" value="InterPro"/>
</dbReference>
<comment type="caution">
    <text evidence="5">The sequence shown here is derived from an EMBL/GenBank/DDBJ whole genome shotgun (WGS) entry which is preliminary data.</text>
</comment>
<evidence type="ECO:0000259" key="4">
    <source>
        <dbReference type="PROSITE" id="PS50995"/>
    </source>
</evidence>
<dbReference type="Pfam" id="PF12802">
    <property type="entry name" value="MarR_2"/>
    <property type="match status" value="1"/>
</dbReference>
<evidence type="ECO:0000256" key="3">
    <source>
        <dbReference type="ARBA" id="ARBA00023163"/>
    </source>
</evidence>
<feature type="domain" description="HTH marR-type" evidence="4">
    <location>
        <begin position="1"/>
        <end position="143"/>
    </location>
</feature>
<keyword evidence="2" id="KW-0238">DNA-binding</keyword>
<name>A0A0A1YRE2_9PSED</name>
<dbReference type="SMART" id="SM00347">
    <property type="entry name" value="HTH_MARR"/>
    <property type="match status" value="1"/>
</dbReference>
<dbReference type="PANTHER" id="PTHR35790:SF4">
    <property type="entry name" value="HTH-TYPE TRANSCRIPTIONAL REGULATOR PCHR"/>
    <property type="match status" value="1"/>
</dbReference>
<dbReference type="OrthoDB" id="8906692at2"/>
<sequence>MSKSSQLNLVRYVPGLLTFLSNKLAAGASQCYRKHFGIGVVEWRMLSMLSVENDITANRICQVIGLDKSAVSRSLQALEAARHVTSKADSRDARRNTVSLTPSGRALHDRVLKVALERERRLLSGLSPEEVDTLIKLLGRMHAQVAHVNEYDPAKDA</sequence>
<dbReference type="SUPFAM" id="SSF46785">
    <property type="entry name" value="Winged helix' DNA-binding domain"/>
    <property type="match status" value="1"/>
</dbReference>
<dbReference type="RefSeq" id="WP_025164572.1">
    <property type="nucleotide sequence ID" value="NZ_AWSQ01000001.1"/>
</dbReference>
<dbReference type="PROSITE" id="PS50995">
    <property type="entry name" value="HTH_MARR_2"/>
    <property type="match status" value="1"/>
</dbReference>
<dbReference type="InterPro" id="IPR000835">
    <property type="entry name" value="HTH_MarR-typ"/>
</dbReference>
<keyword evidence="6" id="KW-1185">Reference proteome</keyword>
<keyword evidence="1" id="KW-0805">Transcription regulation</keyword>
<dbReference type="STRING" id="1395571.TMS3_0107325"/>
<dbReference type="InterPro" id="IPR036390">
    <property type="entry name" value="WH_DNA-bd_sf"/>
</dbReference>
<protein>
    <submittedName>
        <fullName evidence="5">MarR family transcriptional regulator</fullName>
    </submittedName>
</protein>